<reference evidence="2" key="1">
    <citation type="submission" date="2016-10" db="EMBL/GenBank/DDBJ databases">
        <authorList>
            <person name="Varghese N."/>
            <person name="Submissions S."/>
        </authorList>
    </citation>
    <scope>NUCLEOTIDE SEQUENCE [LARGE SCALE GENOMIC DNA]</scope>
    <source>
        <strain evidence="2">DSM 17044</strain>
    </source>
</reference>
<dbReference type="NCBIfam" id="TIGR02242">
    <property type="entry name" value="tail_TIGR02242"/>
    <property type="match status" value="1"/>
</dbReference>
<evidence type="ECO:0000313" key="2">
    <source>
        <dbReference type="Proteomes" id="UP000182719"/>
    </source>
</evidence>
<name>A0A1H7Z3Y1_STIAU</name>
<keyword evidence="2" id="KW-1185">Reference proteome</keyword>
<organism evidence="1 2">
    <name type="scientific">Stigmatella aurantiaca</name>
    <dbReference type="NCBI Taxonomy" id="41"/>
    <lineage>
        <taxon>Bacteria</taxon>
        <taxon>Pseudomonadati</taxon>
        <taxon>Myxococcota</taxon>
        <taxon>Myxococcia</taxon>
        <taxon>Myxococcales</taxon>
        <taxon>Cystobacterineae</taxon>
        <taxon>Archangiaceae</taxon>
        <taxon>Stigmatella</taxon>
    </lineage>
</organism>
<dbReference type="AlphaFoldDB" id="A0A1H7Z3Y1"/>
<dbReference type="EMBL" id="FOAP01000018">
    <property type="protein sequence ID" value="SEM53026.1"/>
    <property type="molecule type" value="Genomic_DNA"/>
</dbReference>
<dbReference type="Proteomes" id="UP000182719">
    <property type="component" value="Unassembled WGS sequence"/>
</dbReference>
<protein>
    <submittedName>
        <fullName evidence="1">Phage tail protein domain-containing protein</fullName>
    </submittedName>
</protein>
<dbReference type="InterPro" id="IPR011748">
    <property type="entry name" value="Unchr_phage_tail-like"/>
</dbReference>
<accession>A0A1H7Z3Y1</accession>
<dbReference type="RefSeq" id="WP_075009555.1">
    <property type="nucleotide sequence ID" value="NZ_FOAP01000018.1"/>
</dbReference>
<dbReference type="InterPro" id="IPR006521">
    <property type="entry name" value="Tail_protein_I"/>
</dbReference>
<dbReference type="OrthoDB" id="7060258at2"/>
<evidence type="ECO:0000313" key="1">
    <source>
        <dbReference type="EMBL" id="SEM53026.1"/>
    </source>
</evidence>
<sequence length="174" mass="19129">MRSAELARLLPGVFQAPPKLGGRLRALLDAMEGFHAPDEAVLAELDALFDPRRAPEGFVPVLARWMDLDLPVTTGLGRLRELVAAGAELSQWRGTARGLLLFLSTATGRRDFELDERVPGPDGMPRPFHICVRAPTELRPHRALLEDIIGREKPAAVTYELHFQEPGDPGPASR</sequence>
<gene>
    <name evidence="1" type="ORF">SAMN05444354_11858</name>
</gene>
<dbReference type="Pfam" id="PF09684">
    <property type="entry name" value="Tail_P2_I"/>
    <property type="match status" value="1"/>
</dbReference>
<proteinExistence type="predicted"/>